<dbReference type="RefSeq" id="WP_131197041.1">
    <property type="nucleotide sequence ID" value="NZ_QJUL01000001.1"/>
</dbReference>
<dbReference type="PROSITE" id="PS51257">
    <property type="entry name" value="PROKAR_LIPOPROTEIN"/>
    <property type="match status" value="1"/>
</dbReference>
<proteinExistence type="predicted"/>
<accession>A0A4Q9RB35</accession>
<evidence type="ECO:0008006" key="4">
    <source>
        <dbReference type="Google" id="ProtNLM"/>
    </source>
</evidence>
<comment type="caution">
    <text evidence="2">The sequence shown here is derived from an EMBL/GenBank/DDBJ whole genome shotgun (WGS) entry which is preliminary data.</text>
</comment>
<evidence type="ECO:0000313" key="3">
    <source>
        <dbReference type="Proteomes" id="UP000293172"/>
    </source>
</evidence>
<organism evidence="2 3">
    <name type="scientific">Phytopseudomonas dryadis</name>
    <dbReference type="NCBI Taxonomy" id="2487520"/>
    <lineage>
        <taxon>Bacteria</taxon>
        <taxon>Pseudomonadati</taxon>
        <taxon>Pseudomonadota</taxon>
        <taxon>Gammaproteobacteria</taxon>
        <taxon>Pseudomonadales</taxon>
        <taxon>Pseudomonadaceae</taxon>
        <taxon>Phytopseudomonas</taxon>
    </lineage>
</organism>
<sequence length="118" mass="12814">MKNGFYLTSLTLLLVLAGCATKVPFTGESHADGPLKSDISQHLIMQAKLYAKCNQVESIQTQVLKINPVGTGPSIASQQYGSVEERWLVQLCDRQIPFLVTLTPDGAGGTFFGLSREQ</sequence>
<dbReference type="EMBL" id="QJUL01000001">
    <property type="protein sequence ID" value="TBU97414.1"/>
    <property type="molecule type" value="Genomic_DNA"/>
</dbReference>
<gene>
    <name evidence="2" type="ORF">DNK44_00045</name>
</gene>
<reference evidence="2 3" key="1">
    <citation type="submission" date="2018-06" db="EMBL/GenBank/DDBJ databases">
        <title>Three novel Pseudomonas species isolated from symptomatic oak.</title>
        <authorList>
            <person name="Bueno-Gonzalez V."/>
            <person name="Brady C."/>
        </authorList>
    </citation>
    <scope>NUCLEOTIDE SEQUENCE [LARGE SCALE GENOMIC DNA]</scope>
    <source>
        <strain evidence="2 3">P6B</strain>
    </source>
</reference>
<dbReference type="OrthoDB" id="6898272at2"/>
<name>A0A4Q9RB35_9GAMM</name>
<evidence type="ECO:0000256" key="1">
    <source>
        <dbReference type="SAM" id="SignalP"/>
    </source>
</evidence>
<protein>
    <recommendedName>
        <fullName evidence="4">Lipoprotein</fullName>
    </recommendedName>
</protein>
<dbReference type="AlphaFoldDB" id="A0A4Q9RB35"/>
<feature type="signal peptide" evidence="1">
    <location>
        <begin position="1"/>
        <end position="22"/>
    </location>
</feature>
<keyword evidence="1" id="KW-0732">Signal</keyword>
<dbReference type="Proteomes" id="UP000293172">
    <property type="component" value="Unassembled WGS sequence"/>
</dbReference>
<feature type="chain" id="PRO_5020792571" description="Lipoprotein" evidence="1">
    <location>
        <begin position="23"/>
        <end position="118"/>
    </location>
</feature>
<evidence type="ECO:0000313" key="2">
    <source>
        <dbReference type="EMBL" id="TBU97414.1"/>
    </source>
</evidence>